<comment type="subcellular location">
    <subcellularLocation>
        <location evidence="13">Cytoplasm</location>
    </subcellularLocation>
</comment>
<dbReference type="EMBL" id="AMXF01000097">
    <property type="protein sequence ID" value="ENO96583.1"/>
    <property type="molecule type" value="Genomic_DNA"/>
</dbReference>
<accession>N6ZQH6</accession>
<feature type="binding site" evidence="13">
    <location>
        <position position="154"/>
    </location>
    <ligand>
        <name>pyridoxal 5'-phosphate</name>
        <dbReference type="ChEBI" id="CHEBI:597326"/>
    </ligand>
</feature>
<keyword evidence="13" id="KW-0963">Cytoplasm</keyword>
<dbReference type="HAMAP" id="MF_00331">
    <property type="entry name" value="Cys_desulf_IscS"/>
    <property type="match status" value="1"/>
</dbReference>
<dbReference type="AlphaFoldDB" id="N6ZQH6"/>
<dbReference type="EC" id="2.8.1.7" evidence="4 13"/>
<dbReference type="NCBIfam" id="NF010611">
    <property type="entry name" value="PRK14012.1"/>
    <property type="match status" value="1"/>
</dbReference>
<organism evidence="16 17">
    <name type="scientific">Thauera phenylacetica B4P</name>
    <dbReference type="NCBI Taxonomy" id="1234382"/>
    <lineage>
        <taxon>Bacteria</taxon>
        <taxon>Pseudomonadati</taxon>
        <taxon>Pseudomonadota</taxon>
        <taxon>Betaproteobacteria</taxon>
        <taxon>Rhodocyclales</taxon>
        <taxon>Zoogloeaceae</taxon>
        <taxon>Thauera</taxon>
    </lineage>
</organism>
<dbReference type="GO" id="GO:0044571">
    <property type="term" value="P:[2Fe-2S] cluster assembly"/>
    <property type="evidence" value="ECO:0007669"/>
    <property type="project" value="UniProtKB-UniRule"/>
</dbReference>
<dbReference type="Pfam" id="PF00266">
    <property type="entry name" value="Aminotran_5"/>
    <property type="match status" value="1"/>
</dbReference>
<comment type="catalytic activity">
    <reaction evidence="11 13">
        <text>(sulfur carrier)-H + L-cysteine = (sulfur carrier)-SH + L-alanine</text>
        <dbReference type="Rhea" id="RHEA:43892"/>
        <dbReference type="Rhea" id="RHEA-COMP:14737"/>
        <dbReference type="Rhea" id="RHEA-COMP:14739"/>
        <dbReference type="ChEBI" id="CHEBI:29917"/>
        <dbReference type="ChEBI" id="CHEBI:35235"/>
        <dbReference type="ChEBI" id="CHEBI:57972"/>
        <dbReference type="ChEBI" id="CHEBI:64428"/>
        <dbReference type="EC" id="2.8.1.7"/>
    </reaction>
</comment>
<dbReference type="FunFam" id="3.90.1150.10:FF:000002">
    <property type="entry name" value="Cysteine desulfurase IscS"/>
    <property type="match status" value="1"/>
</dbReference>
<dbReference type="PIRSF" id="PIRSF005572">
    <property type="entry name" value="NifS"/>
    <property type="match status" value="1"/>
</dbReference>
<evidence type="ECO:0000256" key="7">
    <source>
        <dbReference type="ARBA" id="ARBA00022723"/>
    </source>
</evidence>
<evidence type="ECO:0000259" key="15">
    <source>
        <dbReference type="Pfam" id="PF00266"/>
    </source>
</evidence>
<feature type="domain" description="Aminotransferase class V" evidence="15">
    <location>
        <begin position="6"/>
        <end position="367"/>
    </location>
</feature>
<dbReference type="InterPro" id="IPR016454">
    <property type="entry name" value="Cysteine_dSase"/>
</dbReference>
<evidence type="ECO:0000256" key="5">
    <source>
        <dbReference type="ARBA" id="ARBA00022679"/>
    </source>
</evidence>
<evidence type="ECO:0000256" key="3">
    <source>
        <dbReference type="ARBA" id="ARBA00006490"/>
    </source>
</evidence>
<evidence type="ECO:0000256" key="2">
    <source>
        <dbReference type="ARBA" id="ARBA00005151"/>
    </source>
</evidence>
<keyword evidence="7 13" id="KW-0479">Metal-binding</keyword>
<feature type="binding site" evidence="13">
    <location>
        <position position="242"/>
    </location>
    <ligand>
        <name>pyridoxal 5'-phosphate</name>
        <dbReference type="ChEBI" id="CHEBI:597326"/>
    </ligand>
</feature>
<comment type="similarity">
    <text evidence="3 13">Belongs to the class-V pyridoxal-phosphate-dependent aminotransferase family. NifS/IscS subfamily.</text>
</comment>
<gene>
    <name evidence="13" type="primary">iscS</name>
    <name evidence="16" type="ORF">C667_13275</name>
</gene>
<keyword evidence="10 13" id="KW-0411">Iron-sulfur</keyword>
<dbReference type="Proteomes" id="UP000013047">
    <property type="component" value="Unassembled WGS sequence"/>
</dbReference>
<dbReference type="FunFam" id="3.40.640.10:FF:000003">
    <property type="entry name" value="Cysteine desulfurase IscS"/>
    <property type="match status" value="1"/>
</dbReference>
<dbReference type="RefSeq" id="WP_004365214.1">
    <property type="nucleotide sequence ID" value="NZ_AMXF01000097.1"/>
</dbReference>
<dbReference type="GO" id="GO:0046872">
    <property type="term" value="F:metal ion binding"/>
    <property type="evidence" value="ECO:0007669"/>
    <property type="project" value="UniProtKB-KW"/>
</dbReference>
<name>N6ZQH6_9RHOO</name>
<protein>
    <recommendedName>
        <fullName evidence="12 13">Cysteine desulfurase IscS</fullName>
        <ecNumber evidence="4 13">2.8.1.7</ecNumber>
    </recommendedName>
</protein>
<evidence type="ECO:0000256" key="10">
    <source>
        <dbReference type="ARBA" id="ARBA00023014"/>
    </source>
</evidence>
<keyword evidence="8 13" id="KW-0663">Pyridoxal phosphate</keyword>
<dbReference type="InterPro" id="IPR020578">
    <property type="entry name" value="Aminotrans_V_PyrdxlP_BS"/>
</dbReference>
<evidence type="ECO:0000256" key="11">
    <source>
        <dbReference type="ARBA" id="ARBA00050776"/>
    </source>
</evidence>
<dbReference type="GO" id="GO:0051537">
    <property type="term" value="F:2 iron, 2 sulfur cluster binding"/>
    <property type="evidence" value="ECO:0007669"/>
    <property type="project" value="UniProtKB-UniRule"/>
</dbReference>
<dbReference type="GO" id="GO:1990221">
    <property type="term" value="C:L-cysteine desulfurase complex"/>
    <property type="evidence" value="ECO:0007669"/>
    <property type="project" value="UniProtKB-ARBA"/>
</dbReference>
<keyword evidence="17" id="KW-1185">Reference proteome</keyword>
<feature type="modified residue" description="N6-(pyridoxal phosphate)lysine" evidence="13">
    <location>
        <position position="205"/>
    </location>
</feature>
<feature type="binding site" description="via persulfide group" evidence="13">
    <location>
        <position position="327"/>
    </location>
    <ligand>
        <name>[2Fe-2S] cluster</name>
        <dbReference type="ChEBI" id="CHEBI:190135"/>
        <note>ligand shared with IscU</note>
    </ligand>
</feature>
<dbReference type="InterPro" id="IPR015422">
    <property type="entry name" value="PyrdxlP-dep_Trfase_small"/>
</dbReference>
<keyword evidence="9 13" id="KW-0408">Iron</keyword>
<evidence type="ECO:0000256" key="1">
    <source>
        <dbReference type="ARBA" id="ARBA00001933"/>
    </source>
</evidence>
<proteinExistence type="inferred from homology"/>
<keyword evidence="6 13" id="KW-0001">2Fe-2S</keyword>
<comment type="function">
    <text evidence="13">Master enzyme that delivers sulfur to a number of partners involved in Fe-S cluster assembly, tRNA modification or cofactor biosynthesis. Catalyzes the removal of elemental sulfur atoms from cysteine to produce alanine. Functions as a sulfur delivery protein for Fe-S cluster synthesis onto IscU, an Fe-S scaffold assembly protein, as well as other S acceptor proteins.</text>
</comment>
<dbReference type="GO" id="GO:0031071">
    <property type="term" value="F:cysteine desulfurase activity"/>
    <property type="evidence" value="ECO:0007669"/>
    <property type="project" value="UniProtKB-UniRule"/>
</dbReference>
<dbReference type="Gene3D" id="3.90.1150.10">
    <property type="entry name" value="Aspartate Aminotransferase, domain 1"/>
    <property type="match status" value="1"/>
</dbReference>
<reference evidence="16 17" key="1">
    <citation type="submission" date="2012-09" db="EMBL/GenBank/DDBJ databases">
        <title>Draft Genome Sequences of 6 Strains from Genus Thauera.</title>
        <authorList>
            <person name="Liu B."/>
            <person name="Shapleigh J.P."/>
            <person name="Frostegard A.H."/>
        </authorList>
    </citation>
    <scope>NUCLEOTIDE SEQUENCE [LARGE SCALE GENOMIC DNA]</scope>
    <source>
        <strain evidence="16 17">B4P</strain>
    </source>
</reference>
<dbReference type="PROSITE" id="PS00595">
    <property type="entry name" value="AA_TRANSFER_CLASS_5"/>
    <property type="match status" value="1"/>
</dbReference>
<feature type="binding site" evidence="13">
    <location>
        <begin position="74"/>
        <end position="75"/>
    </location>
    <ligand>
        <name>pyridoxal 5'-phosphate</name>
        <dbReference type="ChEBI" id="CHEBI:597326"/>
    </ligand>
</feature>
<feature type="binding site" evidence="13">
    <location>
        <position position="182"/>
    </location>
    <ligand>
        <name>pyridoxal 5'-phosphate</name>
        <dbReference type="ChEBI" id="CHEBI:597326"/>
    </ligand>
</feature>
<evidence type="ECO:0000256" key="13">
    <source>
        <dbReference type="HAMAP-Rule" id="MF_00331"/>
    </source>
</evidence>
<evidence type="ECO:0000256" key="4">
    <source>
        <dbReference type="ARBA" id="ARBA00012239"/>
    </source>
</evidence>
<evidence type="ECO:0000256" key="14">
    <source>
        <dbReference type="RuleBase" id="RU004504"/>
    </source>
</evidence>
<dbReference type="Gene3D" id="3.40.640.10">
    <property type="entry name" value="Type I PLP-dependent aspartate aminotransferase-like (Major domain)"/>
    <property type="match status" value="1"/>
</dbReference>
<dbReference type="NCBIfam" id="TIGR02006">
    <property type="entry name" value="IscS"/>
    <property type="match status" value="1"/>
</dbReference>
<evidence type="ECO:0000313" key="16">
    <source>
        <dbReference type="EMBL" id="ENO96583.1"/>
    </source>
</evidence>
<evidence type="ECO:0000256" key="8">
    <source>
        <dbReference type="ARBA" id="ARBA00022898"/>
    </source>
</evidence>
<evidence type="ECO:0000256" key="9">
    <source>
        <dbReference type="ARBA" id="ARBA00023004"/>
    </source>
</evidence>
<evidence type="ECO:0000256" key="12">
    <source>
        <dbReference type="ARBA" id="ARBA00072125"/>
    </source>
</evidence>
<comment type="pathway">
    <text evidence="2 13">Cofactor biosynthesis; iron-sulfur cluster biosynthesis.</text>
</comment>
<dbReference type="PANTHER" id="PTHR11601">
    <property type="entry name" value="CYSTEINE DESULFURYLASE FAMILY MEMBER"/>
    <property type="match status" value="1"/>
</dbReference>
<comment type="cofactor">
    <cofactor evidence="1 13 14">
        <name>pyridoxal 5'-phosphate</name>
        <dbReference type="ChEBI" id="CHEBI:597326"/>
    </cofactor>
</comment>
<evidence type="ECO:0000256" key="6">
    <source>
        <dbReference type="ARBA" id="ARBA00022714"/>
    </source>
</evidence>
<dbReference type="SUPFAM" id="SSF53383">
    <property type="entry name" value="PLP-dependent transferases"/>
    <property type="match status" value="1"/>
</dbReference>
<evidence type="ECO:0000313" key="17">
    <source>
        <dbReference type="Proteomes" id="UP000013047"/>
    </source>
</evidence>
<dbReference type="OrthoDB" id="9808002at2"/>
<dbReference type="UniPathway" id="UPA00266"/>
<dbReference type="GO" id="GO:0030170">
    <property type="term" value="F:pyridoxal phosphate binding"/>
    <property type="evidence" value="ECO:0007669"/>
    <property type="project" value="UniProtKB-UniRule"/>
</dbReference>
<comment type="caution">
    <text evidence="13">Lacks conserved residue(s) required for the propagation of feature annotation.</text>
</comment>
<sequence length="403" mass="44594">MLKFPIYLDYSATTPVDPRVAAKMIPWLTEHFGNPASRSHAYGWEAEKAVEDAREEVAALVNADAKEIIWTSGATESNNLAIKGAAHFYQGKGKHIITVKTEHKAVLDTVRELEREGFEATYLDVQENGLIDLEVLKSAIRPDTIVVSVMFVNNEIGVVQPIAEIGELCREKGVVFHVDAAQATGKVEIDLDKLKVDLMSFCAHKTYGPKGIGALYVRRKPRVRLEAQMHGGGHERGLRSGTLATHQIVGMGESFRLAREEMAAENVRVGKLRDRLLAGLTDLEATYVNGDLEQRVPHNLNISFAYVEGESLIMAVKDIAVSSGSACTSASLEPSYVLRALGRNDELAHSSIRFTIGRFTTEEEVEYTIKLLHDKIGKLRELSPLWEMYKDGVDLDAVQWAAH</sequence>
<comment type="subunit">
    <text evidence="13">Homodimer. Forms a heterotetramer with IscU, interacts with other sulfur acceptors.</text>
</comment>
<keyword evidence="5 13" id="KW-0808">Transferase</keyword>
<feature type="active site" description="Cysteine persulfide intermediate" evidence="13">
    <location>
        <position position="327"/>
    </location>
</feature>
<dbReference type="PANTHER" id="PTHR11601:SF34">
    <property type="entry name" value="CYSTEINE DESULFURASE"/>
    <property type="match status" value="1"/>
</dbReference>
<dbReference type="InterPro" id="IPR015424">
    <property type="entry name" value="PyrdxlP-dep_Trfase"/>
</dbReference>
<dbReference type="InterPro" id="IPR000192">
    <property type="entry name" value="Aminotrans_V_dom"/>
</dbReference>
<comment type="caution">
    <text evidence="16">The sequence shown here is derived from an EMBL/GenBank/DDBJ whole genome shotgun (WGS) entry which is preliminary data.</text>
</comment>
<dbReference type="InterPro" id="IPR015421">
    <property type="entry name" value="PyrdxlP-dep_Trfase_major"/>
</dbReference>
<dbReference type="InterPro" id="IPR010240">
    <property type="entry name" value="Cys_deSase_IscS"/>
</dbReference>